<evidence type="ECO:0000256" key="3">
    <source>
        <dbReference type="SAM" id="Phobius"/>
    </source>
</evidence>
<dbReference type="InterPro" id="IPR017857">
    <property type="entry name" value="Coagulation_fac-like_Gla_dom"/>
</dbReference>
<organism evidence="5 6">
    <name type="scientific">Chanos chanos</name>
    <name type="common">Milkfish</name>
    <name type="synonym">Mugil chanos</name>
    <dbReference type="NCBI Taxonomy" id="29144"/>
    <lineage>
        <taxon>Eukaryota</taxon>
        <taxon>Metazoa</taxon>
        <taxon>Chordata</taxon>
        <taxon>Craniata</taxon>
        <taxon>Vertebrata</taxon>
        <taxon>Euteleostomi</taxon>
        <taxon>Actinopterygii</taxon>
        <taxon>Neopterygii</taxon>
        <taxon>Teleostei</taxon>
        <taxon>Ostariophysi</taxon>
        <taxon>Gonorynchiformes</taxon>
        <taxon>Chanidae</taxon>
        <taxon>Chanos</taxon>
    </lineage>
</organism>
<sequence>MLVRFSINRTDYCFTEISTAMLLLLFVLCQLSHGYGACTRNLLQIDAEEQASEVFVEEENANKFLGRHLMFNRFDFEIFTPGNLERECYEEICNYEEAREVFENTQDTEDFWKKYTGQEQRPSRLDVTALLVGLIAGGVSIVITGILVWYCCQKRCKNREFAGPIRVRSRRNNTSLRTRRVEEVSLQPLPGETDGLPSYEQAISKSGPHDAPPPPYPGSQPGSIRR</sequence>
<gene>
    <name evidence="6" type="primary">prrg4</name>
</gene>
<dbReference type="SUPFAM" id="SSF57630">
    <property type="entry name" value="GLA-domain"/>
    <property type="match status" value="1"/>
</dbReference>
<evidence type="ECO:0000313" key="5">
    <source>
        <dbReference type="Proteomes" id="UP000504632"/>
    </source>
</evidence>
<dbReference type="AlphaFoldDB" id="A0A6J2UU09"/>
<keyword evidence="3" id="KW-0472">Membrane</keyword>
<evidence type="ECO:0000313" key="6">
    <source>
        <dbReference type="RefSeq" id="XP_030622601.1"/>
    </source>
</evidence>
<reference evidence="6" key="1">
    <citation type="submission" date="2025-08" db="UniProtKB">
        <authorList>
            <consortium name="RefSeq"/>
        </authorList>
    </citation>
    <scope>IDENTIFICATION</scope>
</reference>
<feature type="transmembrane region" description="Helical" evidence="3">
    <location>
        <begin position="129"/>
        <end position="152"/>
    </location>
</feature>
<dbReference type="Proteomes" id="UP000504632">
    <property type="component" value="Chromosome 2"/>
</dbReference>
<keyword evidence="1" id="KW-1015">Disulfide bond</keyword>
<dbReference type="InterPro" id="IPR000294">
    <property type="entry name" value="GLA_domain"/>
</dbReference>
<dbReference type="PROSITE" id="PS50998">
    <property type="entry name" value="GLA_2"/>
    <property type="match status" value="1"/>
</dbReference>
<name>A0A6J2UU09_CHACN</name>
<dbReference type="InParanoid" id="A0A6J2UU09"/>
<accession>A0A6J2UU09</accession>
<dbReference type="SMART" id="SM00069">
    <property type="entry name" value="GLA"/>
    <property type="match status" value="1"/>
</dbReference>
<dbReference type="CTD" id="79056"/>
<dbReference type="PRINTS" id="PR00001">
    <property type="entry name" value="GLABLOOD"/>
</dbReference>
<keyword evidence="3 6" id="KW-0812">Transmembrane</keyword>
<dbReference type="PANTHER" id="PTHR24278">
    <property type="entry name" value="COAGULATION FACTOR"/>
    <property type="match status" value="1"/>
</dbReference>
<dbReference type="RefSeq" id="XP_030622601.1">
    <property type="nucleotide sequence ID" value="XM_030766741.1"/>
</dbReference>
<dbReference type="GO" id="GO:0005615">
    <property type="term" value="C:extracellular space"/>
    <property type="evidence" value="ECO:0007669"/>
    <property type="project" value="TreeGrafter"/>
</dbReference>
<feature type="domain" description="Gla" evidence="4">
    <location>
        <begin position="71"/>
        <end position="117"/>
    </location>
</feature>
<keyword evidence="3" id="KW-1133">Transmembrane helix</keyword>
<feature type="region of interest" description="Disordered" evidence="2">
    <location>
        <begin position="184"/>
        <end position="226"/>
    </location>
</feature>
<dbReference type="PROSITE" id="PS00011">
    <property type="entry name" value="GLA_1"/>
    <property type="match status" value="1"/>
</dbReference>
<feature type="transmembrane region" description="Helical" evidence="3">
    <location>
        <begin position="12"/>
        <end position="33"/>
    </location>
</feature>
<dbReference type="GO" id="GO:0005886">
    <property type="term" value="C:plasma membrane"/>
    <property type="evidence" value="ECO:0007669"/>
    <property type="project" value="TreeGrafter"/>
</dbReference>
<dbReference type="GO" id="GO:0005509">
    <property type="term" value="F:calcium ion binding"/>
    <property type="evidence" value="ECO:0007669"/>
    <property type="project" value="InterPro"/>
</dbReference>
<dbReference type="InterPro" id="IPR050442">
    <property type="entry name" value="Peptidase_S1_coag_factors"/>
</dbReference>
<keyword evidence="5" id="KW-1185">Reference proteome</keyword>
<dbReference type="InterPro" id="IPR035972">
    <property type="entry name" value="GLA-like_dom_SF"/>
</dbReference>
<evidence type="ECO:0000256" key="2">
    <source>
        <dbReference type="SAM" id="MobiDB-lite"/>
    </source>
</evidence>
<dbReference type="GeneID" id="115806020"/>
<dbReference type="PANTHER" id="PTHR24278:SF38">
    <property type="entry name" value="TRANSMEMBRANE GAMMA-CARBOXYGLUTAMIC ACID PROTEIN 4"/>
    <property type="match status" value="1"/>
</dbReference>
<dbReference type="FunCoup" id="A0A6J2UU09">
    <property type="interactions" value="806"/>
</dbReference>
<dbReference type="FunFam" id="4.10.740.10:FF:000001">
    <property type="entry name" value="vitamin K-dependent protein S"/>
    <property type="match status" value="1"/>
</dbReference>
<dbReference type="OrthoDB" id="9945709at2759"/>
<protein>
    <submittedName>
        <fullName evidence="6">Transmembrane gamma-carboxyglutamic acid protein 4 isoform X1</fullName>
    </submittedName>
</protein>
<evidence type="ECO:0000259" key="4">
    <source>
        <dbReference type="PROSITE" id="PS50998"/>
    </source>
</evidence>
<evidence type="ECO:0000256" key="1">
    <source>
        <dbReference type="ARBA" id="ARBA00023157"/>
    </source>
</evidence>
<dbReference type="Gene3D" id="4.10.740.10">
    <property type="entry name" value="Coagulation Factor IX"/>
    <property type="match status" value="1"/>
</dbReference>
<dbReference type="Pfam" id="PF00594">
    <property type="entry name" value="Gla"/>
    <property type="match status" value="1"/>
</dbReference>
<proteinExistence type="predicted"/>